<dbReference type="GO" id="GO:0008233">
    <property type="term" value="F:peptidase activity"/>
    <property type="evidence" value="ECO:0007669"/>
    <property type="project" value="InterPro"/>
</dbReference>
<dbReference type="OrthoDB" id="3293184at2"/>
<evidence type="ECO:0000313" key="3">
    <source>
        <dbReference type="EMBL" id="BAK33051.1"/>
    </source>
</evidence>
<keyword evidence="4" id="KW-1185">Reference proteome</keyword>
<feature type="region of interest" description="Disordered" evidence="1">
    <location>
        <begin position="43"/>
        <end position="82"/>
    </location>
</feature>
<dbReference type="InterPro" id="IPR009045">
    <property type="entry name" value="Zn_M74/Hedgehog-like"/>
</dbReference>
<dbReference type="Pfam" id="PF02557">
    <property type="entry name" value="VanY"/>
    <property type="match status" value="1"/>
</dbReference>
<organism evidence="3 4">
    <name type="scientific">Microlunatus phosphovorus (strain ATCC 700054 / DSM 10555 / JCM 9379 / NBRC 101784 / NCIMB 13414 / VKM Ac-1990 / NM-1)</name>
    <dbReference type="NCBI Taxonomy" id="1032480"/>
    <lineage>
        <taxon>Bacteria</taxon>
        <taxon>Bacillati</taxon>
        <taxon>Actinomycetota</taxon>
        <taxon>Actinomycetes</taxon>
        <taxon>Propionibacteriales</taxon>
        <taxon>Propionibacteriaceae</taxon>
        <taxon>Microlunatus</taxon>
    </lineage>
</organism>
<dbReference type="EMBL" id="AP012204">
    <property type="protein sequence ID" value="BAK33051.1"/>
    <property type="molecule type" value="Genomic_DNA"/>
</dbReference>
<dbReference type="GO" id="GO:0006508">
    <property type="term" value="P:proteolysis"/>
    <property type="evidence" value="ECO:0007669"/>
    <property type="project" value="InterPro"/>
</dbReference>
<proteinExistence type="predicted"/>
<protein>
    <submittedName>
        <fullName evidence="3">Peptidase M15 family protein</fullName>
    </submittedName>
</protein>
<dbReference type="CDD" id="cd14846">
    <property type="entry name" value="Peptidase_M15_like"/>
    <property type="match status" value="1"/>
</dbReference>
<dbReference type="KEGG" id="mph:MLP_00370"/>
<dbReference type="PANTHER" id="PTHR34385:SF1">
    <property type="entry name" value="PEPTIDOGLYCAN L-ALANYL-D-GLUTAMATE ENDOPEPTIDASE CWLK"/>
    <property type="match status" value="1"/>
</dbReference>
<dbReference type="InterPro" id="IPR052179">
    <property type="entry name" value="DD-CPase-like"/>
</dbReference>
<evidence type="ECO:0000313" key="4">
    <source>
        <dbReference type="Proteomes" id="UP000007947"/>
    </source>
</evidence>
<dbReference type="STRING" id="1032480.MLP_00370"/>
<gene>
    <name evidence="3" type="ordered locus">MLP_00370</name>
</gene>
<accession>F5XGE4</accession>
<sequence>MNQVPSAHTRGRRPRWIILVAALLGSVTLVSLLSCQLRAAPTPSLASGSASATAEPRAEVTAAVGPAEAPRTHRERGLGEADGVVPDGVTVFDDDVPAVANLAPDLLSAVREAAADAKNDGITFYVNSGWRSRAYQKHLLRKAVKTYGSTSEAARWVATADNSPHVSGDAIDIGPSEASAWLARHGASYGLCPIYRNEPWHYELRPDATVDGCPAMYADPTNDPRMEQ</sequence>
<evidence type="ECO:0000259" key="2">
    <source>
        <dbReference type="Pfam" id="PF02557"/>
    </source>
</evidence>
<name>F5XGE4_MICPN</name>
<dbReference type="InterPro" id="IPR003709">
    <property type="entry name" value="VanY-like_core_dom"/>
</dbReference>
<feature type="domain" description="D-alanyl-D-alanine carboxypeptidase-like core" evidence="2">
    <location>
        <begin position="102"/>
        <end position="202"/>
    </location>
</feature>
<dbReference type="HOGENOM" id="CLU_104140_1_0_11"/>
<dbReference type="Gene3D" id="3.30.1380.10">
    <property type="match status" value="1"/>
</dbReference>
<dbReference type="Proteomes" id="UP000007947">
    <property type="component" value="Chromosome"/>
</dbReference>
<dbReference type="AlphaFoldDB" id="F5XGE4"/>
<dbReference type="PANTHER" id="PTHR34385">
    <property type="entry name" value="D-ALANYL-D-ALANINE CARBOXYPEPTIDASE"/>
    <property type="match status" value="1"/>
</dbReference>
<reference evidence="3 4" key="1">
    <citation type="submission" date="2011-05" db="EMBL/GenBank/DDBJ databases">
        <title>Whole genome sequence of Microlunatus phosphovorus NM-1.</title>
        <authorList>
            <person name="Hosoyama A."/>
            <person name="Sasaki K."/>
            <person name="Harada T."/>
            <person name="Igarashi R."/>
            <person name="Kawakoshi A."/>
            <person name="Sasagawa M."/>
            <person name="Fukada J."/>
            <person name="Nakamura S."/>
            <person name="Katano Y."/>
            <person name="Hanada S."/>
            <person name="Kamagata Y."/>
            <person name="Nakamura N."/>
            <person name="Yamazaki S."/>
            <person name="Fujita N."/>
        </authorList>
    </citation>
    <scope>NUCLEOTIDE SEQUENCE [LARGE SCALE GENOMIC DNA]</scope>
    <source>
        <strain evidence="4">ATCC 700054 / DSM 10555 / JCM 9379 / NBRC 101784 / NCIMB 13414 / VKM Ac-1990 / NM-1</strain>
    </source>
</reference>
<dbReference type="SUPFAM" id="SSF55166">
    <property type="entry name" value="Hedgehog/DD-peptidase"/>
    <property type="match status" value="1"/>
</dbReference>
<evidence type="ECO:0000256" key="1">
    <source>
        <dbReference type="SAM" id="MobiDB-lite"/>
    </source>
</evidence>
<feature type="compositionally biased region" description="Basic and acidic residues" evidence="1">
    <location>
        <begin position="70"/>
        <end position="79"/>
    </location>
</feature>
<dbReference type="eggNOG" id="COG1876">
    <property type="taxonomic scope" value="Bacteria"/>
</dbReference>